<feature type="transmembrane region" description="Helical" evidence="7">
    <location>
        <begin position="348"/>
        <end position="366"/>
    </location>
</feature>
<evidence type="ECO:0000256" key="3">
    <source>
        <dbReference type="ARBA" id="ARBA00022989"/>
    </source>
</evidence>
<evidence type="ECO:0000256" key="2">
    <source>
        <dbReference type="ARBA" id="ARBA00022692"/>
    </source>
</evidence>
<keyword evidence="4 7" id="KW-0472">Membrane</keyword>
<feature type="compositionally biased region" description="Polar residues" evidence="6">
    <location>
        <begin position="447"/>
        <end position="466"/>
    </location>
</feature>
<organism evidence="8">
    <name type="scientific">Mesocestoides corti</name>
    <name type="common">Flatworm</name>
    <dbReference type="NCBI Taxonomy" id="53468"/>
    <lineage>
        <taxon>Eukaryota</taxon>
        <taxon>Metazoa</taxon>
        <taxon>Spiralia</taxon>
        <taxon>Lophotrochozoa</taxon>
        <taxon>Platyhelminthes</taxon>
        <taxon>Cestoda</taxon>
        <taxon>Eucestoda</taxon>
        <taxon>Cyclophyllidea</taxon>
        <taxon>Mesocestoididae</taxon>
        <taxon>Mesocestoides</taxon>
    </lineage>
</organism>
<feature type="transmembrane region" description="Helical" evidence="7">
    <location>
        <begin position="188"/>
        <end position="210"/>
    </location>
</feature>
<sequence length="478" mass="53310">MRWKSVLLCCLVFLDFRGHLFFFACCLKWKRKSFRRANGYDAADFIDRLPSSMLDDTEHLPLRRQTSVAGTRQADEVSVTTHTAEAPNVRDDLRDLEACVKRSEKERESEEAKADDDEDIDQIIASLTCPKLTTSSSSINPSRSSYPLGSSRPGATADTSVGELATLGFTNRNDYWEHSAFGRSRLTAILLSVIATVCLLYSLVATTWVYTGHPGNVTRRGLWRKCSMENGSCEITLPFLSETDGWQGGATCILVVAIMISFLGTGLAIFGHSGSDLVKRLYYFHSSGEIFFLAGFTTFLSFGIYRSYASMNLLNLRQTNPPSAFTTTSDQSPLASLPQPIRFGAADYTGWTAGVVFFAAAFALLIDEFIHELAKLGQSRWPCLARCLRCCAIRVTTFNRRLRTAQRSLAARCSSKSSRQHRQQHRQKSTSTTSSVTASATTRDRSGQTSGVVFSYKPTTGSSLATQRRRRRWRQRRQ</sequence>
<dbReference type="GO" id="GO:0016020">
    <property type="term" value="C:membrane"/>
    <property type="evidence" value="ECO:0007669"/>
    <property type="project" value="UniProtKB-SubCell"/>
</dbReference>
<proteinExistence type="predicted"/>
<evidence type="ECO:0000256" key="1">
    <source>
        <dbReference type="ARBA" id="ARBA00004141"/>
    </source>
</evidence>
<keyword evidence="2 7" id="KW-0812">Transmembrane</keyword>
<dbReference type="Pfam" id="PF00822">
    <property type="entry name" value="PMP22_Claudin"/>
    <property type="match status" value="1"/>
</dbReference>
<feature type="compositionally biased region" description="Low complexity" evidence="6">
    <location>
        <begin position="429"/>
        <end position="441"/>
    </location>
</feature>
<evidence type="ECO:0000256" key="6">
    <source>
        <dbReference type="SAM" id="MobiDB-lite"/>
    </source>
</evidence>
<keyword evidence="3 7" id="KW-1133">Transmembrane helix</keyword>
<feature type="compositionally biased region" description="Basic residues" evidence="6">
    <location>
        <begin position="418"/>
        <end position="428"/>
    </location>
</feature>
<feature type="transmembrane region" description="Helical" evidence="7">
    <location>
        <begin position="246"/>
        <end position="270"/>
    </location>
</feature>
<protein>
    <submittedName>
        <fullName evidence="8">Ion_trans_2 domain-containing protein</fullName>
    </submittedName>
</protein>
<reference evidence="8" key="1">
    <citation type="submission" date="2019-11" db="UniProtKB">
        <authorList>
            <consortium name="WormBaseParasite"/>
        </authorList>
    </citation>
    <scope>IDENTIFICATION</scope>
</reference>
<keyword evidence="5" id="KW-0175">Coiled coil</keyword>
<dbReference type="Gene3D" id="1.20.140.150">
    <property type="match status" value="1"/>
</dbReference>
<evidence type="ECO:0000313" key="8">
    <source>
        <dbReference type="WBParaSite" id="MCU_007095-RA"/>
    </source>
</evidence>
<feature type="region of interest" description="Disordered" evidence="6">
    <location>
        <begin position="411"/>
        <end position="478"/>
    </location>
</feature>
<dbReference type="InterPro" id="IPR004031">
    <property type="entry name" value="PMP22/EMP/MP20/Claudin"/>
</dbReference>
<feature type="transmembrane region" description="Helical" evidence="7">
    <location>
        <begin position="282"/>
        <end position="305"/>
    </location>
</feature>
<dbReference type="AlphaFoldDB" id="A0A5K3FE18"/>
<dbReference type="WBParaSite" id="MCU_007095-RA">
    <property type="protein sequence ID" value="MCU_007095-RA"/>
    <property type="gene ID" value="MCU_007095"/>
</dbReference>
<feature type="region of interest" description="Disordered" evidence="6">
    <location>
        <begin position="132"/>
        <end position="157"/>
    </location>
</feature>
<comment type="subcellular location">
    <subcellularLocation>
        <location evidence="1">Membrane</location>
        <topology evidence="1">Multi-pass membrane protein</topology>
    </subcellularLocation>
</comment>
<accession>A0A5K3FE18</accession>
<evidence type="ECO:0000256" key="7">
    <source>
        <dbReference type="SAM" id="Phobius"/>
    </source>
</evidence>
<name>A0A5K3FE18_MESCO</name>
<evidence type="ECO:0000256" key="5">
    <source>
        <dbReference type="SAM" id="Coils"/>
    </source>
</evidence>
<feature type="coiled-coil region" evidence="5">
    <location>
        <begin position="93"/>
        <end position="120"/>
    </location>
</feature>
<feature type="transmembrane region" description="Helical" evidence="7">
    <location>
        <begin position="6"/>
        <end position="27"/>
    </location>
</feature>
<evidence type="ECO:0000256" key="4">
    <source>
        <dbReference type="ARBA" id="ARBA00023136"/>
    </source>
</evidence>
<feature type="compositionally biased region" description="Low complexity" evidence="6">
    <location>
        <begin position="135"/>
        <end position="145"/>
    </location>
</feature>
<feature type="compositionally biased region" description="Basic residues" evidence="6">
    <location>
        <begin position="467"/>
        <end position="478"/>
    </location>
</feature>